<organism evidence="3 4">
    <name type="scientific">Nitrospira defluvii</name>
    <dbReference type="NCBI Taxonomy" id="330214"/>
    <lineage>
        <taxon>Bacteria</taxon>
        <taxon>Pseudomonadati</taxon>
        <taxon>Nitrospirota</taxon>
        <taxon>Nitrospiria</taxon>
        <taxon>Nitrospirales</taxon>
        <taxon>Nitrospiraceae</taxon>
        <taxon>Nitrospira</taxon>
    </lineage>
</organism>
<accession>D8PGC6</accession>
<evidence type="ECO:0000313" key="3">
    <source>
        <dbReference type="EMBL" id="CBK42313.1"/>
    </source>
</evidence>
<dbReference type="AlphaFoldDB" id="D8PGC6"/>
<reference evidence="3 4" key="1">
    <citation type="journal article" date="2010" name="Proc. Natl. Acad. Sci. U.S.A.">
        <title>A Nitrospira metagenome illuminates the physiology and evolution of globally important nitrite-oxidizing bacteria.</title>
        <authorList>
            <person name="Lucker S."/>
            <person name="Wagner M."/>
            <person name="Maixner F."/>
            <person name="Pelletier E."/>
            <person name="Koch H."/>
            <person name="Vacherie B."/>
            <person name="Rattei T."/>
            <person name="Sinninghe Damste J."/>
            <person name="Spieck E."/>
            <person name="Le Paslier D."/>
            <person name="Daims H."/>
        </authorList>
    </citation>
    <scope>NUCLEOTIDE SEQUENCE [LARGE SCALE GENOMIC DNA]</scope>
</reference>
<dbReference type="HOGENOM" id="CLU_1479503_0_0_0"/>
<name>D8PGC6_9BACT</name>
<gene>
    <name evidence="3" type="ORF">NIDE2607</name>
</gene>
<evidence type="ECO:0000256" key="2">
    <source>
        <dbReference type="SAM" id="SignalP"/>
    </source>
</evidence>
<dbReference type="Proteomes" id="UP000001660">
    <property type="component" value="Chromosome"/>
</dbReference>
<feature type="region of interest" description="Disordered" evidence="1">
    <location>
        <begin position="72"/>
        <end position="92"/>
    </location>
</feature>
<keyword evidence="2" id="KW-0732">Signal</keyword>
<sequence>MNVRLVVALFLLLLPGASAQAQSPCADCFNAAQAEARKCLDNAISAGDRNDCLETRQTRTKACSDNQCREDREEVATTETQPTRSRPGVTPYTPTEGEWLALLMRAGLRREATPDHPYSLDIVLADPQTLHIVVRHASTLDRNTLNKAIEAAREAIRSTARNYGWDKWVKIRETVEAYPAKK</sequence>
<evidence type="ECO:0000313" key="4">
    <source>
        <dbReference type="Proteomes" id="UP000001660"/>
    </source>
</evidence>
<feature type="signal peptide" evidence="2">
    <location>
        <begin position="1"/>
        <end position="21"/>
    </location>
</feature>
<dbReference type="STRING" id="330214.NIDE2607"/>
<dbReference type="EMBL" id="FP929003">
    <property type="protein sequence ID" value="CBK42313.1"/>
    <property type="molecule type" value="Genomic_DNA"/>
</dbReference>
<protein>
    <submittedName>
        <fullName evidence="3">Uncharacterized protein</fullName>
    </submittedName>
</protein>
<keyword evidence="4" id="KW-1185">Reference proteome</keyword>
<feature type="chain" id="PRO_5003120016" evidence="2">
    <location>
        <begin position="22"/>
        <end position="182"/>
    </location>
</feature>
<evidence type="ECO:0000256" key="1">
    <source>
        <dbReference type="SAM" id="MobiDB-lite"/>
    </source>
</evidence>
<dbReference type="OrthoDB" id="9798940at2"/>
<dbReference type="KEGG" id="nde:NIDE2607"/>
<proteinExistence type="predicted"/>